<comment type="caution">
    <text evidence="1">The sequence shown here is derived from an EMBL/GenBank/DDBJ whole genome shotgun (WGS) entry which is preliminary data.</text>
</comment>
<keyword evidence="2" id="KW-1185">Reference proteome</keyword>
<accession>X6P9Q3</accession>
<reference evidence="1 2" key="1">
    <citation type="journal article" date="2013" name="Curr. Biol.">
        <title>The Genome of the Foraminiferan Reticulomyxa filosa.</title>
        <authorList>
            <person name="Glockner G."/>
            <person name="Hulsmann N."/>
            <person name="Schleicher M."/>
            <person name="Noegel A.A."/>
            <person name="Eichinger L."/>
            <person name="Gallinger C."/>
            <person name="Pawlowski J."/>
            <person name="Sierra R."/>
            <person name="Euteneuer U."/>
            <person name="Pillet L."/>
            <person name="Moustafa A."/>
            <person name="Platzer M."/>
            <person name="Groth M."/>
            <person name="Szafranski K."/>
            <person name="Schliwa M."/>
        </authorList>
    </citation>
    <scope>NUCLEOTIDE SEQUENCE [LARGE SCALE GENOMIC DNA]</scope>
</reference>
<sequence>MYIYIYVHRYTIKKKKDVTPYLFPNGKACENACSANPTTNNCIATATACDKVRKSIFERMLNMNNGACHSSSFWDKIVFSSVDSTQMHWCRNEIEMECENIESMYHSYVCTMEDSPWVESITWNSFPTLFDLKTGTQFQPFGGATIPTCIQANDEDHQDVSSWTRTAMYTPMFMAHKDLPNPLFVQWIHDVSREIALDIIHQILQNIVHNAKDKKEKTPLSITSPLLPFANSFDFNDDITDDVNNGNNNNRNMQCKMQSRVSSFVKESIYCSWDEWDIADHLIGNRWHFDDPSPVNEPKEFLKDLTDDCFQSNFTASKSLLSPQIVNEEKGSCSDLKMESFQKLVSEMSHKNGCEIGFDFSSDYYLKHYISPYLITLSLRIARLHSQHNRNIQCVLEKTQHSLCLQDDPLFQDICFSWMQKCSTNNLFYQTYSASVDCFCLYFCSLVSIYCCWNIQSYWLDVWGSLSLICLLEDVREKNTGENNNSNTQTGRFLRKSRRLSIFDHRLDGWVDTQSEDKKQNKCAQFRLMLKIFCSLYLTYAPEFVILHKFFFFCNLKIFYLGKEIYENTINRFSGAANSEILLLFLLKNE</sequence>
<dbReference type="AlphaFoldDB" id="X6P9Q3"/>
<gene>
    <name evidence="1" type="ORF">RFI_02206</name>
</gene>
<evidence type="ECO:0000313" key="2">
    <source>
        <dbReference type="Proteomes" id="UP000023152"/>
    </source>
</evidence>
<name>X6P9Q3_RETFI</name>
<evidence type="ECO:0000313" key="1">
    <source>
        <dbReference type="EMBL" id="ETO34881.1"/>
    </source>
</evidence>
<protein>
    <submittedName>
        <fullName evidence="1">Uncharacterized protein</fullName>
    </submittedName>
</protein>
<dbReference type="Proteomes" id="UP000023152">
    <property type="component" value="Unassembled WGS sequence"/>
</dbReference>
<dbReference type="EMBL" id="ASPP01002190">
    <property type="protein sequence ID" value="ETO34881.1"/>
    <property type="molecule type" value="Genomic_DNA"/>
</dbReference>
<proteinExistence type="predicted"/>
<organism evidence="1 2">
    <name type="scientific">Reticulomyxa filosa</name>
    <dbReference type="NCBI Taxonomy" id="46433"/>
    <lineage>
        <taxon>Eukaryota</taxon>
        <taxon>Sar</taxon>
        <taxon>Rhizaria</taxon>
        <taxon>Retaria</taxon>
        <taxon>Foraminifera</taxon>
        <taxon>Monothalamids</taxon>
        <taxon>Reticulomyxidae</taxon>
        <taxon>Reticulomyxa</taxon>
    </lineage>
</organism>